<feature type="region of interest" description="Disordered" evidence="1">
    <location>
        <begin position="36"/>
        <end position="78"/>
    </location>
</feature>
<sequence>MRRRSLTMALAVVLLLGVLIATQSAVSLDYMQQHPTTTTEANGGPAVDDDVRLHSPPRASSAPIVAQQSSPNPRESSATSVVVTTAASAATPQLGLMFLLLGRYTTKEEVAQVGEALTGWIEHVVVPQRNLHIAFFYDTKGTTWTTLTSLMSLIGLERFNETHVTLPSPNRYPILLIPQPPLDPDILAYGAAAGPSSSSPSSSSCCYCGVEAGAYLAAQEHWLSLEFFHHWSTQQYAFVVRVSPYTRFFRRPRFSLFGELQRVGALVGPVAPFSRHTAACGASNSFQLSPVVRMPPLPYAQTTTGEFTIAGFEDRFLLIKKEPFRRPTHHITKLQQYISQNKLKFVQDGWAASHVWAHVSATRTESTSAPRVAAAAWHWMLWQPKVLHKNAVLYFGATTKSIDDIKKWTRLRWSRVTREKTGF</sequence>
<proteinExistence type="predicted"/>
<evidence type="ECO:0000313" key="4">
    <source>
        <dbReference type="Proteomes" id="UP000051952"/>
    </source>
</evidence>
<dbReference type="VEuPathDB" id="TriTrypDB:BSAL_47335"/>
<dbReference type="Proteomes" id="UP000051952">
    <property type="component" value="Unassembled WGS sequence"/>
</dbReference>
<feature type="chain" id="PRO_5006622613" evidence="2">
    <location>
        <begin position="26"/>
        <end position="423"/>
    </location>
</feature>
<keyword evidence="4" id="KW-1185">Reference proteome</keyword>
<dbReference type="AlphaFoldDB" id="A0A0S4JRW7"/>
<feature type="signal peptide" evidence="2">
    <location>
        <begin position="1"/>
        <end position="25"/>
    </location>
</feature>
<reference evidence="4" key="1">
    <citation type="submission" date="2015-09" db="EMBL/GenBank/DDBJ databases">
        <authorList>
            <consortium name="Pathogen Informatics"/>
        </authorList>
    </citation>
    <scope>NUCLEOTIDE SEQUENCE [LARGE SCALE GENOMIC DNA]</scope>
    <source>
        <strain evidence="4">Lake Konstanz</strain>
    </source>
</reference>
<protein>
    <submittedName>
        <fullName evidence="3">Membrane-associated protein, putative</fullName>
    </submittedName>
</protein>
<organism evidence="3 4">
    <name type="scientific">Bodo saltans</name>
    <name type="common">Flagellated protozoan</name>
    <dbReference type="NCBI Taxonomy" id="75058"/>
    <lineage>
        <taxon>Eukaryota</taxon>
        <taxon>Discoba</taxon>
        <taxon>Euglenozoa</taxon>
        <taxon>Kinetoplastea</taxon>
        <taxon>Metakinetoplastina</taxon>
        <taxon>Eubodonida</taxon>
        <taxon>Bodonidae</taxon>
        <taxon>Bodo</taxon>
    </lineage>
</organism>
<name>A0A0S4JRW7_BODSA</name>
<gene>
    <name evidence="3" type="ORF">BSAL_47335</name>
</gene>
<accession>A0A0S4JRW7</accession>
<evidence type="ECO:0000256" key="2">
    <source>
        <dbReference type="SAM" id="SignalP"/>
    </source>
</evidence>
<dbReference type="EMBL" id="CYKH01002227">
    <property type="protein sequence ID" value="CUG94268.1"/>
    <property type="molecule type" value="Genomic_DNA"/>
</dbReference>
<evidence type="ECO:0000256" key="1">
    <source>
        <dbReference type="SAM" id="MobiDB-lite"/>
    </source>
</evidence>
<feature type="compositionally biased region" description="Polar residues" evidence="1">
    <location>
        <begin position="66"/>
        <end position="75"/>
    </location>
</feature>
<evidence type="ECO:0000313" key="3">
    <source>
        <dbReference type="EMBL" id="CUG94268.1"/>
    </source>
</evidence>
<keyword evidence="2" id="KW-0732">Signal</keyword>